<keyword evidence="3" id="KW-1185">Reference proteome</keyword>
<sequence length="530" mass="60669">MAFPPHLPPEILHSIVTTYLSPTDDTPTLHALSLTHSFFIPSTRAILFHTIRLARHHRDDGVHPHLCSAFSALLHRSPYIAQFVRKLIVIEGTIRNSWFGHFRYWVSSEDEELPFILRMVAYGGQRDNDQWPGIGLRSLEVLGFGKATMDWESFQPQLRRAFVDMFELGRLEDLRLVGLNHFPLHILRHGKHLRNICFGWMETSTPEPNTGPDTESEEVERSQSINNIHRPALKFLDLSFEHDAAQGEALISALIQPSCPIDISRLEHIVINGDQHLNIQHLFDYCHDELKFLEIRTNEYPIPSPPTHISLRSLSALHCLSLFVPVIDWDEVSPKPFPWLDHLLSTLQINTASKTSNPSLHTLQLIFDIDRIPLFERINQTEWSNLNNHLTRLLKSHSPSPFSSSDAFPYTPSLINTPDAIHTQYRSNTCHEKLEITIYIFTDLDSYMGHNGTYASSHCAFLKDPMGSYSSTSCQCGKSRSGQTTRPRSDSGRRESTQMRKFLTKFLPVLATQEGIDGIRVYRINYIPRL</sequence>
<protein>
    <submittedName>
        <fullName evidence="2">Uncharacterized protein</fullName>
    </submittedName>
</protein>
<dbReference type="Proteomes" id="UP000807342">
    <property type="component" value="Unassembled WGS sequence"/>
</dbReference>
<gene>
    <name evidence="2" type="ORF">P691DRAFT_777127</name>
</gene>
<accession>A0A9P5X9X0</accession>
<name>A0A9P5X9X0_9AGAR</name>
<feature type="region of interest" description="Disordered" evidence="1">
    <location>
        <begin position="473"/>
        <end position="497"/>
    </location>
</feature>
<comment type="caution">
    <text evidence="2">The sequence shown here is derived from an EMBL/GenBank/DDBJ whole genome shotgun (WGS) entry which is preliminary data.</text>
</comment>
<evidence type="ECO:0000313" key="3">
    <source>
        <dbReference type="Proteomes" id="UP000807342"/>
    </source>
</evidence>
<feature type="compositionally biased region" description="Basic and acidic residues" evidence="1">
    <location>
        <begin position="487"/>
        <end position="497"/>
    </location>
</feature>
<organism evidence="2 3">
    <name type="scientific">Macrolepiota fuliginosa MF-IS2</name>
    <dbReference type="NCBI Taxonomy" id="1400762"/>
    <lineage>
        <taxon>Eukaryota</taxon>
        <taxon>Fungi</taxon>
        <taxon>Dikarya</taxon>
        <taxon>Basidiomycota</taxon>
        <taxon>Agaricomycotina</taxon>
        <taxon>Agaricomycetes</taxon>
        <taxon>Agaricomycetidae</taxon>
        <taxon>Agaricales</taxon>
        <taxon>Agaricineae</taxon>
        <taxon>Agaricaceae</taxon>
        <taxon>Macrolepiota</taxon>
    </lineage>
</organism>
<evidence type="ECO:0000256" key="1">
    <source>
        <dbReference type="SAM" id="MobiDB-lite"/>
    </source>
</evidence>
<dbReference type="EMBL" id="MU151264">
    <property type="protein sequence ID" value="KAF9446082.1"/>
    <property type="molecule type" value="Genomic_DNA"/>
</dbReference>
<dbReference type="AlphaFoldDB" id="A0A9P5X9X0"/>
<evidence type="ECO:0000313" key="2">
    <source>
        <dbReference type="EMBL" id="KAF9446082.1"/>
    </source>
</evidence>
<dbReference type="OrthoDB" id="2788229at2759"/>
<feature type="compositionally biased region" description="Polar residues" evidence="1">
    <location>
        <begin position="473"/>
        <end position="486"/>
    </location>
</feature>
<proteinExistence type="predicted"/>
<reference evidence="2" key="1">
    <citation type="submission" date="2020-11" db="EMBL/GenBank/DDBJ databases">
        <authorList>
            <consortium name="DOE Joint Genome Institute"/>
            <person name="Ahrendt S."/>
            <person name="Riley R."/>
            <person name="Andreopoulos W."/>
            <person name="Labutti K."/>
            <person name="Pangilinan J."/>
            <person name="Ruiz-Duenas F.J."/>
            <person name="Barrasa J.M."/>
            <person name="Sanchez-Garcia M."/>
            <person name="Camarero S."/>
            <person name="Miyauchi S."/>
            <person name="Serrano A."/>
            <person name="Linde D."/>
            <person name="Babiker R."/>
            <person name="Drula E."/>
            <person name="Ayuso-Fernandez I."/>
            <person name="Pacheco R."/>
            <person name="Padilla G."/>
            <person name="Ferreira P."/>
            <person name="Barriuso J."/>
            <person name="Kellner H."/>
            <person name="Castanera R."/>
            <person name="Alfaro M."/>
            <person name="Ramirez L."/>
            <person name="Pisabarro A.G."/>
            <person name="Kuo A."/>
            <person name="Tritt A."/>
            <person name="Lipzen A."/>
            <person name="He G."/>
            <person name="Yan M."/>
            <person name="Ng V."/>
            <person name="Cullen D."/>
            <person name="Martin F."/>
            <person name="Rosso M.-N."/>
            <person name="Henrissat B."/>
            <person name="Hibbett D."/>
            <person name="Martinez A.T."/>
            <person name="Grigoriev I.V."/>
        </authorList>
    </citation>
    <scope>NUCLEOTIDE SEQUENCE</scope>
    <source>
        <strain evidence="2">MF-IS2</strain>
    </source>
</reference>